<keyword evidence="3" id="KW-0378">Hydrolase</keyword>
<proteinExistence type="inferred from homology"/>
<protein>
    <submittedName>
        <fullName evidence="6">Sulfatase-like hydrolase/transferase</fullName>
    </submittedName>
</protein>
<dbReference type="SUPFAM" id="SSF53649">
    <property type="entry name" value="Alkaline phosphatase-like"/>
    <property type="match status" value="1"/>
</dbReference>
<evidence type="ECO:0000256" key="3">
    <source>
        <dbReference type="ARBA" id="ARBA00022801"/>
    </source>
</evidence>
<name>A0ABY7VY17_9BACT</name>
<evidence type="ECO:0000256" key="1">
    <source>
        <dbReference type="ARBA" id="ARBA00008779"/>
    </source>
</evidence>
<dbReference type="PANTHER" id="PTHR42693">
    <property type="entry name" value="ARYLSULFATASE FAMILY MEMBER"/>
    <property type="match status" value="1"/>
</dbReference>
<dbReference type="EMBL" id="CP117812">
    <property type="protein sequence ID" value="WDE97767.1"/>
    <property type="molecule type" value="Genomic_DNA"/>
</dbReference>
<dbReference type="InterPro" id="IPR050738">
    <property type="entry name" value="Sulfatase"/>
</dbReference>
<organism evidence="6 7">
    <name type="scientific">Lentisphaera profundi</name>
    <dbReference type="NCBI Taxonomy" id="1658616"/>
    <lineage>
        <taxon>Bacteria</taxon>
        <taxon>Pseudomonadati</taxon>
        <taxon>Lentisphaerota</taxon>
        <taxon>Lentisphaeria</taxon>
        <taxon>Lentisphaerales</taxon>
        <taxon>Lentisphaeraceae</taxon>
        <taxon>Lentisphaera</taxon>
    </lineage>
</organism>
<evidence type="ECO:0000256" key="4">
    <source>
        <dbReference type="ARBA" id="ARBA00022837"/>
    </source>
</evidence>
<dbReference type="Proteomes" id="UP001214250">
    <property type="component" value="Chromosome 2"/>
</dbReference>
<gene>
    <name evidence="6" type="ORF">PQO03_18230</name>
</gene>
<evidence type="ECO:0000256" key="2">
    <source>
        <dbReference type="ARBA" id="ARBA00022723"/>
    </source>
</evidence>
<dbReference type="RefSeq" id="WP_274152358.1">
    <property type="nucleotide sequence ID" value="NZ_CP117812.1"/>
</dbReference>
<sequence>MFKYLLLLCCSFALSAKEKPNIILIMADDMGYGELSCTGHKDFKTPHLDKMAKDGALLTDFHSNGAVCSPTRAALMTGRYQNRSGIEGVVTAVGHRHTGLDLKELTMAEALKARGYSTAMFGKWHLGYDPKFNPVHQGFDHFKGFVSGNIDYFSHIDQVGHEDWWIRDKKVKTPGYLTEIITDYGIDFIEQNQEKPFFLYLAHGGPHYPYQGPNDGAYRTPGNPEPIYGAVDDKERAYKDMMASMDAEIGRILKKVKDLKLDTKTLIIFCSDNGGTGKYGSSNAPFRGTKNTFYEGGHRVPALFLWPGKIEANQTITDPVMTMDFMPTLMTLAGEQDIKNLDGVDLSSLLLKNKALAQRNLFWKKGKDFAVREAHWKLMSHKGKLELFDLEKDKAEKNDLSKSNVKQVEHMLKLYRQWEKDVCSGVAPRS</sequence>
<accession>A0ABY7VY17</accession>
<reference evidence="6 7" key="1">
    <citation type="submission" date="2023-02" db="EMBL/GenBank/DDBJ databases">
        <title>Genome sequence of Lentisphaera profundi SAORIC-696.</title>
        <authorList>
            <person name="Kim e."/>
            <person name="Cho J.-C."/>
            <person name="Choi A."/>
            <person name="Kang I."/>
        </authorList>
    </citation>
    <scope>NUCLEOTIDE SEQUENCE [LARGE SCALE GENOMIC DNA]</scope>
    <source>
        <strain evidence="6 7">SAORIC-696</strain>
    </source>
</reference>
<dbReference type="InterPro" id="IPR017850">
    <property type="entry name" value="Alkaline_phosphatase_core_sf"/>
</dbReference>
<keyword evidence="4" id="KW-0106">Calcium</keyword>
<dbReference type="Gene3D" id="3.40.720.10">
    <property type="entry name" value="Alkaline Phosphatase, subunit A"/>
    <property type="match status" value="1"/>
</dbReference>
<keyword evidence="7" id="KW-1185">Reference proteome</keyword>
<evidence type="ECO:0000259" key="5">
    <source>
        <dbReference type="Pfam" id="PF00884"/>
    </source>
</evidence>
<dbReference type="Gene3D" id="3.30.1120.10">
    <property type="match status" value="1"/>
</dbReference>
<comment type="similarity">
    <text evidence="1">Belongs to the sulfatase family.</text>
</comment>
<dbReference type="Pfam" id="PF00884">
    <property type="entry name" value="Sulfatase"/>
    <property type="match status" value="1"/>
</dbReference>
<evidence type="ECO:0000313" key="6">
    <source>
        <dbReference type="EMBL" id="WDE97767.1"/>
    </source>
</evidence>
<dbReference type="InterPro" id="IPR024607">
    <property type="entry name" value="Sulfatase_CS"/>
</dbReference>
<dbReference type="PANTHER" id="PTHR42693:SF53">
    <property type="entry name" value="ENDO-4-O-SULFATASE"/>
    <property type="match status" value="1"/>
</dbReference>
<dbReference type="InterPro" id="IPR000917">
    <property type="entry name" value="Sulfatase_N"/>
</dbReference>
<feature type="domain" description="Sulfatase N-terminal" evidence="5">
    <location>
        <begin position="20"/>
        <end position="334"/>
    </location>
</feature>
<dbReference type="PROSITE" id="PS00523">
    <property type="entry name" value="SULFATASE_1"/>
    <property type="match status" value="1"/>
</dbReference>
<evidence type="ECO:0000313" key="7">
    <source>
        <dbReference type="Proteomes" id="UP001214250"/>
    </source>
</evidence>
<keyword evidence="2" id="KW-0479">Metal-binding</keyword>